<evidence type="ECO:0000313" key="3">
    <source>
        <dbReference type="Proteomes" id="UP000051936"/>
    </source>
</evidence>
<reference evidence="2 3" key="1">
    <citation type="submission" date="2015-09" db="EMBL/GenBank/DDBJ databases">
        <title>Draft Genome Sequence of Bradyrhizobium manausense Strain BR 3351T, a Novel Symbiotic Nitrogen-Fixing Alphaproteobacterium Isolated from Brazilian Amazon Rain Forest.</title>
        <authorList>
            <person name="De Araujo J.L."/>
            <person name="Zilli J.E."/>
        </authorList>
    </citation>
    <scope>NUCLEOTIDE SEQUENCE [LARGE SCALE GENOMIC DNA]</scope>
    <source>
        <strain evidence="2 3">BR3351</strain>
    </source>
</reference>
<dbReference type="AlphaFoldDB" id="A0A0R3DJY6"/>
<sequence>MAATGFDLDNAYQGYLTQRRTFVLDATVQGVDKLLDQIVTENPESIDPRTAAASDHAQKRVFANYDPSGQR</sequence>
<organism evidence="2 3">
    <name type="scientific">Bradyrhizobium manausense</name>
    <dbReference type="NCBI Taxonomy" id="989370"/>
    <lineage>
        <taxon>Bacteria</taxon>
        <taxon>Pseudomonadati</taxon>
        <taxon>Pseudomonadota</taxon>
        <taxon>Alphaproteobacteria</taxon>
        <taxon>Hyphomicrobiales</taxon>
        <taxon>Nitrobacteraceae</taxon>
        <taxon>Bradyrhizobium</taxon>
    </lineage>
</organism>
<evidence type="ECO:0000256" key="1">
    <source>
        <dbReference type="SAM" id="MobiDB-lite"/>
    </source>
</evidence>
<keyword evidence="3" id="KW-1185">Reference proteome</keyword>
<accession>A0A0R3DJY6</accession>
<evidence type="ECO:0000313" key="2">
    <source>
        <dbReference type="EMBL" id="KRQ10160.1"/>
    </source>
</evidence>
<gene>
    <name evidence="2" type="ORF">AOQ71_19515</name>
</gene>
<comment type="caution">
    <text evidence="2">The sequence shown here is derived from an EMBL/GenBank/DDBJ whole genome shotgun (WGS) entry which is preliminary data.</text>
</comment>
<name>A0A0R3DJY6_9BRAD</name>
<feature type="region of interest" description="Disordered" evidence="1">
    <location>
        <begin position="42"/>
        <end position="71"/>
    </location>
</feature>
<dbReference type="Proteomes" id="UP000051936">
    <property type="component" value="Unassembled WGS sequence"/>
</dbReference>
<dbReference type="EMBL" id="LJYG01000085">
    <property type="protein sequence ID" value="KRQ10160.1"/>
    <property type="molecule type" value="Genomic_DNA"/>
</dbReference>
<protein>
    <submittedName>
        <fullName evidence="2">Uncharacterized protein</fullName>
    </submittedName>
</protein>
<proteinExistence type="predicted"/>